<dbReference type="Proteomes" id="UP000734854">
    <property type="component" value="Unassembled WGS sequence"/>
</dbReference>
<evidence type="ECO:0000313" key="4">
    <source>
        <dbReference type="Proteomes" id="UP000734854"/>
    </source>
</evidence>
<comment type="caution">
    <text evidence="3">The sequence shown here is derived from an EMBL/GenBank/DDBJ whole genome shotgun (WGS) entry which is preliminary data.</text>
</comment>
<dbReference type="AlphaFoldDB" id="A0A8J5G325"/>
<sequence>MENKLKEKERDEARKELLQKDAELAELRTKFQHIEGRKSQINLKVDQKTETLKFESTKMEERMLLQKEEYPKTLKFELTKTEERMLLQKEEYPKTLKFELTKMEERTLLQKEELDMLRQRLGEKVLQDTDGGRLLQEPFQLDPCLVPIEEESDANILRFPDKVCLSTVFEEDEEGRESIEDEIDKEVVRENSWLDFFGQGNQFLVFIGSLSCWLGLQNRFTGNSKNPASARKTRIQNIFRLCGKHRELAKQVKTSSPPKCGSQDQNKQPSPLALGKELGSNLGLQEEQPLITPKYKLVADTKLKESPNMKENNSPNHIDSDAFVDIDVRLEASKELSGGLIRKLKVLKNSSLADLRKLIEIDLEGDSKEFTFLLLGYDASGAPVFKEKEATTQVNKLPTCNNQMNGHLACLRPLN</sequence>
<evidence type="ECO:0000256" key="2">
    <source>
        <dbReference type="SAM" id="MobiDB-lite"/>
    </source>
</evidence>
<evidence type="ECO:0000313" key="3">
    <source>
        <dbReference type="EMBL" id="KAG6498906.1"/>
    </source>
</evidence>
<organism evidence="3 4">
    <name type="scientific">Zingiber officinale</name>
    <name type="common">Ginger</name>
    <name type="synonym">Amomum zingiber</name>
    <dbReference type="NCBI Taxonomy" id="94328"/>
    <lineage>
        <taxon>Eukaryota</taxon>
        <taxon>Viridiplantae</taxon>
        <taxon>Streptophyta</taxon>
        <taxon>Embryophyta</taxon>
        <taxon>Tracheophyta</taxon>
        <taxon>Spermatophyta</taxon>
        <taxon>Magnoliopsida</taxon>
        <taxon>Liliopsida</taxon>
        <taxon>Zingiberales</taxon>
        <taxon>Zingiberaceae</taxon>
        <taxon>Zingiber</taxon>
    </lineage>
</organism>
<dbReference type="EMBL" id="JACMSC010000011">
    <property type="protein sequence ID" value="KAG6498906.1"/>
    <property type="molecule type" value="Genomic_DNA"/>
</dbReference>
<keyword evidence="1" id="KW-0175">Coiled coil</keyword>
<gene>
    <name evidence="3" type="ORF">ZIOFF_038658</name>
</gene>
<evidence type="ECO:0000256" key="1">
    <source>
        <dbReference type="SAM" id="Coils"/>
    </source>
</evidence>
<feature type="region of interest" description="Disordered" evidence="2">
    <location>
        <begin position="252"/>
        <end position="276"/>
    </location>
</feature>
<keyword evidence="4" id="KW-1185">Reference proteome</keyword>
<accession>A0A8J5G325</accession>
<feature type="coiled-coil region" evidence="1">
    <location>
        <begin position="1"/>
        <end position="30"/>
    </location>
</feature>
<reference evidence="3 4" key="1">
    <citation type="submission" date="2020-08" db="EMBL/GenBank/DDBJ databases">
        <title>Plant Genome Project.</title>
        <authorList>
            <person name="Zhang R.-G."/>
        </authorList>
    </citation>
    <scope>NUCLEOTIDE SEQUENCE [LARGE SCALE GENOMIC DNA]</scope>
    <source>
        <tissue evidence="3">Rhizome</tissue>
    </source>
</reference>
<protein>
    <submittedName>
        <fullName evidence="3">Uncharacterized protein</fullName>
    </submittedName>
</protein>
<feature type="compositionally biased region" description="Polar residues" evidence="2">
    <location>
        <begin position="252"/>
        <end position="269"/>
    </location>
</feature>
<proteinExistence type="predicted"/>
<name>A0A8J5G325_ZINOF</name>